<dbReference type="Pfam" id="PF10503">
    <property type="entry name" value="Esterase_PHB"/>
    <property type="match status" value="1"/>
</dbReference>
<dbReference type="EMBL" id="CADIJQ010000001">
    <property type="protein sequence ID" value="CAB3676508.1"/>
    <property type="molecule type" value="Genomic_DNA"/>
</dbReference>
<dbReference type="SUPFAM" id="SSF53474">
    <property type="entry name" value="alpha/beta-Hydrolases"/>
    <property type="match status" value="1"/>
</dbReference>
<evidence type="ECO:0000313" key="5">
    <source>
        <dbReference type="Proteomes" id="UP000494269"/>
    </source>
</evidence>
<protein>
    <submittedName>
        <fullName evidence="4">Uncharacterized protein</fullName>
    </submittedName>
</protein>
<gene>
    <name evidence="4" type="ORF">LMG3441_01356</name>
</gene>
<feature type="region of interest" description="Disordered" evidence="3">
    <location>
        <begin position="62"/>
        <end position="110"/>
    </location>
</feature>
<evidence type="ECO:0000313" key="4">
    <source>
        <dbReference type="EMBL" id="CAB3676508.1"/>
    </source>
</evidence>
<name>A0A6S6ZEL6_9BURK</name>
<accession>A0A6S6ZEL6</accession>
<dbReference type="GO" id="GO:0005576">
    <property type="term" value="C:extracellular region"/>
    <property type="evidence" value="ECO:0007669"/>
    <property type="project" value="InterPro"/>
</dbReference>
<keyword evidence="5" id="KW-1185">Reference proteome</keyword>
<dbReference type="AlphaFoldDB" id="A0A6S6ZEL6"/>
<dbReference type="PANTHER" id="PTHR43037">
    <property type="entry name" value="UNNAMED PRODUCT-RELATED"/>
    <property type="match status" value="1"/>
</dbReference>
<evidence type="ECO:0000256" key="1">
    <source>
        <dbReference type="ARBA" id="ARBA00022729"/>
    </source>
</evidence>
<dbReference type="Proteomes" id="UP000494269">
    <property type="component" value="Unassembled WGS sequence"/>
</dbReference>
<dbReference type="InterPro" id="IPR050955">
    <property type="entry name" value="Plant_Biomass_Hydrol_Est"/>
</dbReference>
<proteinExistence type="predicted"/>
<dbReference type="RefSeq" id="WP_175169186.1">
    <property type="nucleotide sequence ID" value="NZ_CADIJQ010000001.1"/>
</dbReference>
<dbReference type="Gene3D" id="3.40.50.1820">
    <property type="entry name" value="alpha/beta hydrolase"/>
    <property type="match status" value="1"/>
</dbReference>
<dbReference type="InterPro" id="IPR010126">
    <property type="entry name" value="Esterase_phb"/>
</dbReference>
<keyword evidence="1" id="KW-0732">Signal</keyword>
<organism evidence="4 5">
    <name type="scientific">Achromobacter kerstersii</name>
    <dbReference type="NCBI Taxonomy" id="1353890"/>
    <lineage>
        <taxon>Bacteria</taxon>
        <taxon>Pseudomonadati</taxon>
        <taxon>Pseudomonadota</taxon>
        <taxon>Betaproteobacteria</taxon>
        <taxon>Burkholderiales</taxon>
        <taxon>Alcaligenaceae</taxon>
        <taxon>Achromobacter</taxon>
    </lineage>
</organism>
<dbReference type="PANTHER" id="PTHR43037:SF1">
    <property type="entry name" value="BLL1128 PROTEIN"/>
    <property type="match status" value="1"/>
</dbReference>
<evidence type="ECO:0000256" key="3">
    <source>
        <dbReference type="SAM" id="MobiDB-lite"/>
    </source>
</evidence>
<reference evidence="4 5" key="1">
    <citation type="submission" date="2020-04" db="EMBL/GenBank/DDBJ databases">
        <authorList>
            <person name="De Canck E."/>
        </authorList>
    </citation>
    <scope>NUCLEOTIDE SEQUENCE [LARGE SCALE GENOMIC DNA]</scope>
    <source>
        <strain evidence="4 5">LMG 3441</strain>
    </source>
</reference>
<dbReference type="NCBIfam" id="TIGR01840">
    <property type="entry name" value="esterase_phb"/>
    <property type="match status" value="1"/>
</dbReference>
<dbReference type="GO" id="GO:0016787">
    <property type="term" value="F:hydrolase activity"/>
    <property type="evidence" value="ECO:0007669"/>
    <property type="project" value="UniProtKB-KW"/>
</dbReference>
<sequence>MHPEFQQLMSQATRLTRSGNLAAATAAIQAALLGVQPTATAAQPRFDDADVIDVEAWEVPESKPVVEPVSEAPSQPASKHTSQPASQPASPSTPEPNFKSPSQPASQPDAFLSGAFRNAAGQRSYKLYVPPGAGDQPRPLVVMLHGCTQDADDFAAGTAMNDAAREQGFYVLYPVQPGEVNPQKCWNWFKHNHQQAGKGEPSILADMTRHIIAEHNIDTRRVYVAGLSAGGAMAAILASTYPKLYAAAGVHSGLAAGAAKDLPGALAAMKGMGAGPGAASPNAVPTIVFHGDRDTTVHPSNADAVVAASAGASARAESQRVASANHGRDSTKRVYRNAAGDVVAEYWVVHGAGHAWAGGSARGSYTDGSGPNATQEMLRFFFEHPLAAKH</sequence>
<evidence type="ECO:0000256" key="2">
    <source>
        <dbReference type="ARBA" id="ARBA00022801"/>
    </source>
</evidence>
<keyword evidence="2" id="KW-0378">Hydrolase</keyword>
<dbReference type="InterPro" id="IPR029058">
    <property type="entry name" value="AB_hydrolase_fold"/>
</dbReference>
<feature type="compositionally biased region" description="Low complexity" evidence="3">
    <location>
        <begin position="81"/>
        <end position="92"/>
    </location>
</feature>
<feature type="compositionally biased region" description="Low complexity" evidence="3">
    <location>
        <begin position="62"/>
        <end position="74"/>
    </location>
</feature>